<dbReference type="AlphaFoldDB" id="A0AAD4KFH4"/>
<evidence type="ECO:0000256" key="1">
    <source>
        <dbReference type="SAM" id="Coils"/>
    </source>
</evidence>
<gene>
    <name evidence="3" type="ORF">BGW36DRAFT_431699</name>
</gene>
<feature type="coiled-coil region" evidence="1">
    <location>
        <begin position="196"/>
        <end position="237"/>
    </location>
</feature>
<dbReference type="GeneID" id="70251304"/>
<feature type="compositionally biased region" description="Polar residues" evidence="2">
    <location>
        <begin position="888"/>
        <end position="897"/>
    </location>
</feature>
<feature type="compositionally biased region" description="Polar residues" evidence="2">
    <location>
        <begin position="818"/>
        <end position="838"/>
    </location>
</feature>
<dbReference type="EMBL" id="JAJTJA010000012">
    <property type="protein sequence ID" value="KAH8691138.1"/>
    <property type="molecule type" value="Genomic_DNA"/>
</dbReference>
<feature type="coiled-coil region" evidence="1">
    <location>
        <begin position="753"/>
        <end position="804"/>
    </location>
</feature>
<evidence type="ECO:0000313" key="3">
    <source>
        <dbReference type="EMBL" id="KAH8691138.1"/>
    </source>
</evidence>
<proteinExistence type="predicted"/>
<organism evidence="3 4">
    <name type="scientific">Talaromyces proteolyticus</name>
    <dbReference type="NCBI Taxonomy" id="1131652"/>
    <lineage>
        <taxon>Eukaryota</taxon>
        <taxon>Fungi</taxon>
        <taxon>Dikarya</taxon>
        <taxon>Ascomycota</taxon>
        <taxon>Pezizomycotina</taxon>
        <taxon>Eurotiomycetes</taxon>
        <taxon>Eurotiomycetidae</taxon>
        <taxon>Eurotiales</taxon>
        <taxon>Trichocomaceae</taxon>
        <taxon>Talaromyces</taxon>
        <taxon>Talaromyces sect. Bacilispori</taxon>
    </lineage>
</organism>
<keyword evidence="4" id="KW-1185">Reference proteome</keyword>
<evidence type="ECO:0000313" key="4">
    <source>
        <dbReference type="Proteomes" id="UP001201262"/>
    </source>
</evidence>
<feature type="region of interest" description="Disordered" evidence="2">
    <location>
        <begin position="1"/>
        <end position="80"/>
    </location>
</feature>
<protein>
    <submittedName>
        <fullName evidence="3">Uncharacterized protein</fullName>
    </submittedName>
</protein>
<dbReference type="Gene3D" id="1.10.287.1490">
    <property type="match status" value="1"/>
</dbReference>
<feature type="compositionally biased region" description="Pro residues" evidence="2">
    <location>
        <begin position="378"/>
        <end position="389"/>
    </location>
</feature>
<evidence type="ECO:0000256" key="2">
    <source>
        <dbReference type="SAM" id="MobiDB-lite"/>
    </source>
</evidence>
<feature type="compositionally biased region" description="Pro residues" evidence="2">
    <location>
        <begin position="7"/>
        <end position="22"/>
    </location>
</feature>
<keyword evidence="1" id="KW-0175">Coiled coil</keyword>
<dbReference type="Proteomes" id="UP001201262">
    <property type="component" value="Unassembled WGS sequence"/>
</dbReference>
<dbReference type="RefSeq" id="XP_046067230.1">
    <property type="nucleotide sequence ID" value="XM_046221017.1"/>
</dbReference>
<feature type="coiled-coil region" evidence="1">
    <location>
        <begin position="550"/>
        <end position="599"/>
    </location>
</feature>
<comment type="caution">
    <text evidence="3">The sequence shown here is derived from an EMBL/GenBank/DDBJ whole genome shotgun (WGS) entry which is preliminary data.</text>
</comment>
<feature type="coiled-coil region" evidence="1">
    <location>
        <begin position="649"/>
        <end position="703"/>
    </location>
</feature>
<feature type="compositionally biased region" description="Polar residues" evidence="2">
    <location>
        <begin position="859"/>
        <end position="880"/>
    </location>
</feature>
<feature type="region of interest" description="Disordered" evidence="2">
    <location>
        <begin position="815"/>
        <end position="903"/>
    </location>
</feature>
<name>A0AAD4KFH4_9EURO</name>
<feature type="region of interest" description="Disordered" evidence="2">
    <location>
        <begin position="372"/>
        <end position="393"/>
    </location>
</feature>
<sequence length="903" mass="102666">MAASPPRGLPPAQSPPSPPPLTAPRREEPAILNNVPKSPARDPRRSSRQNSIVPQPAPSAPSNASPKAPPSGPRSYGDKLVDKLTGISAEVSKSELLKVDQVKAKKKLDNLNHHHEKLKNLDQFPAAKDLVCQYRNTQKNEFEKLKKELIARKEGQKSLAKQAAGLLNDAEARGGEFPEEMLRTIDTETKSSKLLIENLKQEVLLLRKENTSRTKENLAFQNEIAAHEDELKFLRRNHRDDMSHLKKSQDRGIDQVSSDIRELRERIERQNSPRVPSIDSKQVEGLKSDISQLKGVLVENINEILAKRLSELEMSRQDAIEIDQNILETWTNRVNSIETRLSQHRSLNIDEEPLTNLSRQIANVSSRLTSLEMSQVPALPPQPPQPTPAPTDSSLHVKYEQLQKVMKEIIEVQAYKDDQQMKAIEDNHVKMGEQMQETAVQVRADVKSDFEKALEQIKDEFRLIQLEKMASLHESSEIHDSRLQTLETAIASLEGRYGNIHPDLIVDRTMPILQSLYPPPPVLHGVVQRLEGMQIHLSRIPDFSNLSMAIENHEKQLNSMHSQIAQASEDVSSRNIQAITEMRNHTQQLEQKIDDFKTNFPEMHELRDSFASFVHDNQQEIDTTKKNWQELNDARLRVTGEISTIQVLLNDLQSLSQDQKAAVDQLKEAQGQSPMLSVITEQLKDLQAQLMDLNIRIETDMGENKVQLRLQNLENTIKDLKTPLTPKQEGIGDKQKSWNDEVSRINQSFWAFREEMQQELQTLKEQLRKDSEAQNGQQNSPTEMRKMAREMHKMLKKIRELEQAKLSIKDHINERLQSHPNPESQVTVKFEPQSSQPDQPDARDLLGRIGIRKRKRPVSSANSSPRDSPASEGSQISKSTRQNKKSRTSMNVSSSVDVITIDD</sequence>
<accession>A0AAD4KFH4</accession>
<reference evidence="3" key="1">
    <citation type="submission" date="2021-12" db="EMBL/GenBank/DDBJ databases">
        <title>Convergent genome expansion in fungi linked to evolution of root-endophyte symbiosis.</title>
        <authorList>
            <consortium name="DOE Joint Genome Institute"/>
            <person name="Ke Y.-H."/>
            <person name="Bonito G."/>
            <person name="Liao H.-L."/>
            <person name="Looney B."/>
            <person name="Rojas-Flechas A."/>
            <person name="Nash J."/>
            <person name="Hameed K."/>
            <person name="Schadt C."/>
            <person name="Martin F."/>
            <person name="Crous P.W."/>
            <person name="Miettinen O."/>
            <person name="Magnuson J.K."/>
            <person name="Labbe J."/>
            <person name="Jacobson D."/>
            <person name="Doktycz M.J."/>
            <person name="Veneault-Fourrey C."/>
            <person name="Kuo A."/>
            <person name="Mondo S."/>
            <person name="Calhoun S."/>
            <person name="Riley R."/>
            <person name="Ohm R."/>
            <person name="LaButti K."/>
            <person name="Andreopoulos B."/>
            <person name="Pangilinan J."/>
            <person name="Nolan M."/>
            <person name="Tritt A."/>
            <person name="Clum A."/>
            <person name="Lipzen A."/>
            <person name="Daum C."/>
            <person name="Barry K."/>
            <person name="Grigoriev I.V."/>
            <person name="Vilgalys R."/>
        </authorList>
    </citation>
    <scope>NUCLEOTIDE SEQUENCE</scope>
    <source>
        <strain evidence="3">PMI_201</strain>
    </source>
</reference>